<dbReference type="Gene3D" id="2.60.40.10">
    <property type="entry name" value="Immunoglobulins"/>
    <property type="match status" value="1"/>
</dbReference>
<dbReference type="PROSITE" id="PS50093">
    <property type="entry name" value="PKD"/>
    <property type="match status" value="1"/>
</dbReference>
<dbReference type="SUPFAM" id="SSF49299">
    <property type="entry name" value="PKD domain"/>
    <property type="match status" value="1"/>
</dbReference>
<evidence type="ECO:0000256" key="2">
    <source>
        <dbReference type="SAM" id="SignalP"/>
    </source>
</evidence>
<dbReference type="Proteomes" id="UP001147653">
    <property type="component" value="Unassembled WGS sequence"/>
</dbReference>
<feature type="domain" description="PKD" evidence="3">
    <location>
        <begin position="286"/>
        <end position="338"/>
    </location>
</feature>
<dbReference type="AlphaFoldDB" id="A0A9X3NDH3"/>
<name>A0A9X3NDH3_9ACTN</name>
<protein>
    <submittedName>
        <fullName evidence="4">PKD domain-containing protein</fullName>
    </submittedName>
</protein>
<evidence type="ECO:0000313" key="5">
    <source>
        <dbReference type="Proteomes" id="UP001147653"/>
    </source>
</evidence>
<dbReference type="InterPro" id="IPR000601">
    <property type="entry name" value="PKD_dom"/>
</dbReference>
<dbReference type="Pfam" id="PF18911">
    <property type="entry name" value="PKD_4"/>
    <property type="match status" value="1"/>
</dbReference>
<dbReference type="GO" id="GO:0005975">
    <property type="term" value="P:carbohydrate metabolic process"/>
    <property type="evidence" value="ECO:0007669"/>
    <property type="project" value="UniProtKB-ARBA"/>
</dbReference>
<keyword evidence="2" id="KW-0732">Signal</keyword>
<reference evidence="4" key="1">
    <citation type="submission" date="2022-10" db="EMBL/GenBank/DDBJ databases">
        <title>The WGS of Solirubrobacter phytolaccae KCTC 29190.</title>
        <authorList>
            <person name="Jiang Z."/>
        </authorList>
    </citation>
    <scope>NUCLEOTIDE SEQUENCE</scope>
    <source>
        <strain evidence="4">KCTC 29190</strain>
    </source>
</reference>
<dbReference type="CDD" id="cd00146">
    <property type="entry name" value="PKD"/>
    <property type="match status" value="1"/>
</dbReference>
<feature type="signal peptide" evidence="2">
    <location>
        <begin position="1"/>
        <end position="21"/>
    </location>
</feature>
<accession>A0A9X3NDH3</accession>
<organism evidence="4 5">
    <name type="scientific">Solirubrobacter phytolaccae</name>
    <dbReference type="NCBI Taxonomy" id="1404360"/>
    <lineage>
        <taxon>Bacteria</taxon>
        <taxon>Bacillati</taxon>
        <taxon>Actinomycetota</taxon>
        <taxon>Thermoleophilia</taxon>
        <taxon>Solirubrobacterales</taxon>
        <taxon>Solirubrobacteraceae</taxon>
        <taxon>Solirubrobacter</taxon>
    </lineage>
</organism>
<dbReference type="InterPro" id="IPR013783">
    <property type="entry name" value="Ig-like_fold"/>
</dbReference>
<feature type="region of interest" description="Disordered" evidence="1">
    <location>
        <begin position="332"/>
        <end position="369"/>
    </location>
</feature>
<gene>
    <name evidence="4" type="ORF">OJ997_21270</name>
</gene>
<feature type="compositionally biased region" description="Polar residues" evidence="1">
    <location>
        <begin position="224"/>
        <end position="239"/>
    </location>
</feature>
<dbReference type="RefSeq" id="WP_270027240.1">
    <property type="nucleotide sequence ID" value="NZ_JAPDDP010000042.1"/>
</dbReference>
<proteinExistence type="predicted"/>
<feature type="chain" id="PRO_5040936615" evidence="2">
    <location>
        <begin position="22"/>
        <end position="469"/>
    </location>
</feature>
<feature type="region of interest" description="Disordered" evidence="1">
    <location>
        <begin position="448"/>
        <end position="469"/>
    </location>
</feature>
<dbReference type="EMBL" id="JAPDDP010000042">
    <property type="protein sequence ID" value="MDA0182857.1"/>
    <property type="molecule type" value="Genomic_DNA"/>
</dbReference>
<evidence type="ECO:0000259" key="3">
    <source>
        <dbReference type="PROSITE" id="PS50093"/>
    </source>
</evidence>
<feature type="region of interest" description="Disordered" evidence="1">
    <location>
        <begin position="216"/>
        <end position="239"/>
    </location>
</feature>
<evidence type="ECO:0000313" key="4">
    <source>
        <dbReference type="EMBL" id="MDA0182857.1"/>
    </source>
</evidence>
<comment type="caution">
    <text evidence="4">The sequence shown here is derived from an EMBL/GenBank/DDBJ whole genome shotgun (WGS) entry which is preliminary data.</text>
</comment>
<keyword evidence="5" id="KW-1185">Reference proteome</keyword>
<sequence>MLRLCLTAALLTLTLTASAQAEVVVAGTGEPAFTNSANNTQWVEWSNNGNYRVEFQHIVNGGPALVDGPYGVAQKGTTSVNWTGIPGVATPLQEGSTYGICGFGRWQDAYGMWYPDFQTSCANGKRTATTIDRTKPTIALVAPAFAREAKSPLTINYEDNLAYPFGVAFVSVDTPQLTVLPGCAPIAQTKVTKFECVATLPDADGPHQVCAAVPDAAVPDNPNSSDQSGTATSANRSDTKCATVTLDRAAPVVKLAGPDELQVGHAGLFTAQATDATSGIATTSGFGWGDGSSTAGLDASHAFANPGTYRLRFSATDAAGNTTEVTKDVKVTAAPSTPTIPTTPPVPTGSPSPGATPVPGTPTPAPVPSKLTVKVGKVTKTALRAQITGATGSVRVTLRRGRTVVATKRLTIANGQVNLKLPRSLVAGKHALEVVAGDRIATTSIKLAGKKAGAKGSRVDPQGQRPKLP</sequence>
<feature type="compositionally biased region" description="Pro residues" evidence="1">
    <location>
        <begin position="341"/>
        <end position="367"/>
    </location>
</feature>
<evidence type="ECO:0000256" key="1">
    <source>
        <dbReference type="SAM" id="MobiDB-lite"/>
    </source>
</evidence>
<dbReference type="InterPro" id="IPR035986">
    <property type="entry name" value="PKD_dom_sf"/>
</dbReference>